<reference evidence="1" key="2">
    <citation type="submission" date="2025-08" db="UniProtKB">
        <authorList>
            <consortium name="Ensembl"/>
        </authorList>
    </citation>
    <scope>IDENTIFICATION</scope>
    <source>
        <strain evidence="1">Glennie</strain>
    </source>
</reference>
<dbReference type="Ensembl" id="ENSOANT00000072578.1">
    <property type="protein sequence ID" value="ENSOANP00000034743.1"/>
    <property type="gene ID" value="ENSOANG00000049401.1"/>
</dbReference>
<evidence type="ECO:0000313" key="1">
    <source>
        <dbReference type="Ensembl" id="ENSOANP00000034743.1"/>
    </source>
</evidence>
<dbReference type="InParanoid" id="A0A6I8N0Z5"/>
<dbReference type="AlphaFoldDB" id="A0A6I8N0Z5"/>
<reference evidence="1" key="3">
    <citation type="submission" date="2025-09" db="UniProtKB">
        <authorList>
            <consortium name="Ensembl"/>
        </authorList>
    </citation>
    <scope>IDENTIFICATION</scope>
    <source>
        <strain evidence="1">Glennie</strain>
    </source>
</reference>
<dbReference type="Proteomes" id="UP000002279">
    <property type="component" value="Chromosome 1"/>
</dbReference>
<dbReference type="GeneTree" id="ENSGT00990000210423"/>
<accession>A0A6I8N0Z5</accession>
<name>A0A6I8N0Z5_ORNAN</name>
<proteinExistence type="predicted"/>
<sequence length="48" mass="5174">MLLVLSEEHKEHMGFLPQVEGAAVAEFGCIAMEFPRKGDQNPTEGAGT</sequence>
<reference evidence="1 2" key="1">
    <citation type="journal article" date="2008" name="Nature">
        <title>Genome analysis of the platypus reveals unique signatures of evolution.</title>
        <authorList>
            <person name="Warren W.C."/>
            <person name="Hillier L.W."/>
            <person name="Marshall Graves J.A."/>
            <person name="Birney E."/>
            <person name="Ponting C.P."/>
            <person name="Grutzner F."/>
            <person name="Belov K."/>
            <person name="Miller W."/>
            <person name="Clarke L."/>
            <person name="Chinwalla A.T."/>
            <person name="Yang S.P."/>
            <person name="Heger A."/>
            <person name="Locke D.P."/>
            <person name="Miethke P."/>
            <person name="Waters P.D."/>
            <person name="Veyrunes F."/>
            <person name="Fulton L."/>
            <person name="Fulton B."/>
            <person name="Graves T."/>
            <person name="Wallis J."/>
            <person name="Puente X.S."/>
            <person name="Lopez-Otin C."/>
            <person name="Ordonez G.R."/>
            <person name="Eichler E.E."/>
            <person name="Chen L."/>
            <person name="Cheng Z."/>
            <person name="Deakin J.E."/>
            <person name="Alsop A."/>
            <person name="Thompson K."/>
            <person name="Kirby P."/>
            <person name="Papenfuss A.T."/>
            <person name="Wakefield M.J."/>
            <person name="Olender T."/>
            <person name="Lancet D."/>
            <person name="Huttley G.A."/>
            <person name="Smit A.F."/>
            <person name="Pask A."/>
            <person name="Temple-Smith P."/>
            <person name="Batzer M.A."/>
            <person name="Walker J.A."/>
            <person name="Konkel M.K."/>
            <person name="Harris R.S."/>
            <person name="Whittington C.M."/>
            <person name="Wong E.S."/>
            <person name="Gemmell N.J."/>
            <person name="Buschiazzo E."/>
            <person name="Vargas Jentzsch I.M."/>
            <person name="Merkel A."/>
            <person name="Schmitz J."/>
            <person name="Zemann A."/>
            <person name="Churakov G."/>
            <person name="Kriegs J.O."/>
            <person name="Brosius J."/>
            <person name="Murchison E.P."/>
            <person name="Sachidanandam R."/>
            <person name="Smith C."/>
            <person name="Hannon G.J."/>
            <person name="Tsend-Ayush E."/>
            <person name="McMillan D."/>
            <person name="Attenborough R."/>
            <person name="Rens W."/>
            <person name="Ferguson-Smith M."/>
            <person name="Lefevre C.M."/>
            <person name="Sharp J.A."/>
            <person name="Nicholas K.R."/>
            <person name="Ray D.A."/>
            <person name="Kube M."/>
            <person name="Reinhardt R."/>
            <person name="Pringle T.H."/>
            <person name="Taylor J."/>
            <person name="Jones R.C."/>
            <person name="Nixon B."/>
            <person name="Dacheux J.L."/>
            <person name="Niwa H."/>
            <person name="Sekita Y."/>
            <person name="Huang X."/>
            <person name="Stark A."/>
            <person name="Kheradpour P."/>
            <person name="Kellis M."/>
            <person name="Flicek P."/>
            <person name="Chen Y."/>
            <person name="Webber C."/>
            <person name="Hardison R."/>
            <person name="Nelson J."/>
            <person name="Hallsworth-Pepin K."/>
            <person name="Delehaunty K."/>
            <person name="Markovic C."/>
            <person name="Minx P."/>
            <person name="Feng Y."/>
            <person name="Kremitzki C."/>
            <person name="Mitreva M."/>
            <person name="Glasscock J."/>
            <person name="Wylie T."/>
            <person name="Wohldmann P."/>
            <person name="Thiru P."/>
            <person name="Nhan M.N."/>
            <person name="Pohl C.S."/>
            <person name="Smith S.M."/>
            <person name="Hou S."/>
            <person name="Nefedov M."/>
            <person name="de Jong P.J."/>
            <person name="Renfree M.B."/>
            <person name="Mardis E.R."/>
            <person name="Wilson R.K."/>
        </authorList>
    </citation>
    <scope>NUCLEOTIDE SEQUENCE [LARGE SCALE GENOMIC DNA]</scope>
    <source>
        <strain evidence="1 2">Glennie</strain>
    </source>
</reference>
<evidence type="ECO:0000313" key="2">
    <source>
        <dbReference type="Proteomes" id="UP000002279"/>
    </source>
</evidence>
<keyword evidence="2" id="KW-1185">Reference proteome</keyword>
<protein>
    <submittedName>
        <fullName evidence="1">Uncharacterized protein</fullName>
    </submittedName>
</protein>
<organism evidence="1 2">
    <name type="scientific">Ornithorhynchus anatinus</name>
    <name type="common">Duckbill platypus</name>
    <dbReference type="NCBI Taxonomy" id="9258"/>
    <lineage>
        <taxon>Eukaryota</taxon>
        <taxon>Metazoa</taxon>
        <taxon>Chordata</taxon>
        <taxon>Craniata</taxon>
        <taxon>Vertebrata</taxon>
        <taxon>Euteleostomi</taxon>
        <taxon>Mammalia</taxon>
        <taxon>Monotremata</taxon>
        <taxon>Ornithorhynchidae</taxon>
        <taxon>Ornithorhynchus</taxon>
    </lineage>
</organism>